<comment type="caution">
    <text evidence="10">The sequence shown here is derived from an EMBL/GenBank/DDBJ whole genome shotgun (WGS) entry which is preliminary data.</text>
</comment>
<comment type="subcellular location">
    <subcellularLocation>
        <location evidence="1">Membrane</location>
        <topology evidence="1">Multi-pass membrane protein</topology>
    </subcellularLocation>
</comment>
<dbReference type="PROSITE" id="PS50283">
    <property type="entry name" value="NA_SOLUT_SYMP_3"/>
    <property type="match status" value="1"/>
</dbReference>
<dbReference type="PANTHER" id="PTHR48086">
    <property type="entry name" value="SODIUM/PROLINE SYMPORTER-RELATED"/>
    <property type="match status" value="1"/>
</dbReference>
<evidence type="ECO:0000313" key="10">
    <source>
        <dbReference type="EMBL" id="MFC4654997.1"/>
    </source>
</evidence>
<feature type="transmembrane region" description="Helical" evidence="9">
    <location>
        <begin position="443"/>
        <end position="462"/>
    </location>
</feature>
<evidence type="ECO:0000256" key="6">
    <source>
        <dbReference type="ARBA" id="ARBA00022989"/>
    </source>
</evidence>
<evidence type="ECO:0000256" key="3">
    <source>
        <dbReference type="ARBA" id="ARBA00022448"/>
    </source>
</evidence>
<feature type="transmembrane region" description="Helical" evidence="9">
    <location>
        <begin position="115"/>
        <end position="141"/>
    </location>
</feature>
<name>A0ABV9JL54_9GAMM</name>
<feature type="transmembrane region" description="Helical" evidence="9">
    <location>
        <begin position="418"/>
        <end position="437"/>
    </location>
</feature>
<dbReference type="InterPro" id="IPR038377">
    <property type="entry name" value="Na/Glc_symporter_sf"/>
</dbReference>
<feature type="transmembrane region" description="Helical" evidence="9">
    <location>
        <begin position="76"/>
        <end position="94"/>
    </location>
</feature>
<dbReference type="CDD" id="cd11474">
    <property type="entry name" value="SLC5sbd_CHT"/>
    <property type="match status" value="1"/>
</dbReference>
<dbReference type="EMBL" id="JBHSGB010000006">
    <property type="protein sequence ID" value="MFC4654997.1"/>
    <property type="molecule type" value="Genomic_DNA"/>
</dbReference>
<dbReference type="Gene3D" id="1.20.1730.10">
    <property type="entry name" value="Sodium/glucose cotransporter"/>
    <property type="match status" value="1"/>
</dbReference>
<reference evidence="11" key="1">
    <citation type="journal article" date="2019" name="Int. J. Syst. Evol. Microbiol.">
        <title>The Global Catalogue of Microorganisms (GCM) 10K type strain sequencing project: providing services to taxonomists for standard genome sequencing and annotation.</title>
        <authorList>
            <consortium name="The Broad Institute Genomics Platform"/>
            <consortium name="The Broad Institute Genome Sequencing Center for Infectious Disease"/>
            <person name="Wu L."/>
            <person name="Ma J."/>
        </authorList>
    </citation>
    <scope>NUCLEOTIDE SEQUENCE [LARGE SCALE GENOMIC DNA]</scope>
    <source>
        <strain evidence="11">DT28</strain>
    </source>
</reference>
<evidence type="ECO:0000256" key="1">
    <source>
        <dbReference type="ARBA" id="ARBA00004141"/>
    </source>
</evidence>
<comment type="similarity">
    <text evidence="2 8">Belongs to the sodium:solute symporter (SSF) (TC 2.A.21) family.</text>
</comment>
<evidence type="ECO:0000256" key="5">
    <source>
        <dbReference type="ARBA" id="ARBA00022847"/>
    </source>
</evidence>
<keyword evidence="5" id="KW-0769">Symport</keyword>
<accession>A0ABV9JL54</accession>
<keyword evidence="3" id="KW-0813">Transport</keyword>
<keyword evidence="11" id="KW-1185">Reference proteome</keyword>
<sequence>MLLSLVIAYWVFSVALGLWAALRVKNTSDFAVAGRHLPFYMVTATVFATWFGSEAVLGIPATFIDGNLGSIVADPFGAALCLIFVGIFFAAPLYRMKLLTIGDFYKRRYGRPVEVMTTLAIVMSYLGWVGAQLMALGLVFHVVSDGAISQTAGMCIGFASILIYTLFGGMWAVAITDLVQMVVIVLGLIYIGGEVSEMVGGVAVVVDHAAAAGKLGFWPEADLKEVLAFIAAAITLMLGSIPQQDVFQRVQSAKSEKIAVWGSITGGVLYLLFAMIPLFIGYAATLIAPDMVKEMMASDTQLILPSLVMQHMPLIAQVVFFGALLSAIKGCASATLLAPSVSFAENILKPMLPTLTDKQLLRLMQLVTLVFGFCTLAYALNSESTIFGMVENAYQITLVAAFIPLAFGVYWRKATNQGALLSIAFGVATWQAIIWLGGDDPLVPAHLAGLVASLVGMLLGSLMPQYLMHDHQVHDKLHRGEMAHLSEEQSHS</sequence>
<feature type="transmembrane region" description="Helical" evidence="9">
    <location>
        <begin position="268"/>
        <end position="288"/>
    </location>
</feature>
<organism evidence="10 11">
    <name type="scientific">Rheinheimera marina</name>
    <dbReference type="NCBI Taxonomy" id="1774958"/>
    <lineage>
        <taxon>Bacteria</taxon>
        <taxon>Pseudomonadati</taxon>
        <taxon>Pseudomonadota</taxon>
        <taxon>Gammaproteobacteria</taxon>
        <taxon>Chromatiales</taxon>
        <taxon>Chromatiaceae</taxon>
        <taxon>Rheinheimera</taxon>
    </lineage>
</organism>
<evidence type="ECO:0000256" key="2">
    <source>
        <dbReference type="ARBA" id="ARBA00006434"/>
    </source>
</evidence>
<protein>
    <submittedName>
        <fullName evidence="10">Sodium:solute symporter family protein</fullName>
    </submittedName>
</protein>
<dbReference type="Proteomes" id="UP001595962">
    <property type="component" value="Unassembled WGS sequence"/>
</dbReference>
<keyword evidence="7 9" id="KW-0472">Membrane</keyword>
<dbReference type="Pfam" id="PF00474">
    <property type="entry name" value="SSF"/>
    <property type="match status" value="1"/>
</dbReference>
<evidence type="ECO:0000256" key="4">
    <source>
        <dbReference type="ARBA" id="ARBA00022692"/>
    </source>
</evidence>
<evidence type="ECO:0000256" key="9">
    <source>
        <dbReference type="SAM" id="Phobius"/>
    </source>
</evidence>
<dbReference type="PANTHER" id="PTHR48086:SF7">
    <property type="entry name" value="SODIUM-SOLUTE SYMPORTER-RELATED"/>
    <property type="match status" value="1"/>
</dbReference>
<feature type="transmembrane region" description="Helical" evidence="9">
    <location>
        <begin position="314"/>
        <end position="339"/>
    </location>
</feature>
<feature type="transmembrane region" description="Helical" evidence="9">
    <location>
        <begin position="6"/>
        <end position="25"/>
    </location>
</feature>
<proteinExistence type="inferred from homology"/>
<dbReference type="InterPro" id="IPR050277">
    <property type="entry name" value="Sodium:Solute_Symporter"/>
</dbReference>
<feature type="transmembrane region" description="Helical" evidence="9">
    <location>
        <begin position="37"/>
        <end position="64"/>
    </location>
</feature>
<evidence type="ECO:0000256" key="8">
    <source>
        <dbReference type="RuleBase" id="RU362091"/>
    </source>
</evidence>
<gene>
    <name evidence="10" type="ORF">ACFO3I_08225</name>
</gene>
<keyword evidence="6 9" id="KW-1133">Transmembrane helix</keyword>
<feature type="transmembrane region" description="Helical" evidence="9">
    <location>
        <begin position="226"/>
        <end position="247"/>
    </location>
</feature>
<dbReference type="InterPro" id="IPR001734">
    <property type="entry name" value="Na/solute_symporter"/>
</dbReference>
<evidence type="ECO:0000256" key="7">
    <source>
        <dbReference type="ARBA" id="ARBA00023136"/>
    </source>
</evidence>
<evidence type="ECO:0000313" key="11">
    <source>
        <dbReference type="Proteomes" id="UP001595962"/>
    </source>
</evidence>
<keyword evidence="4 9" id="KW-0812">Transmembrane</keyword>
<feature type="transmembrane region" description="Helical" evidence="9">
    <location>
        <begin position="147"/>
        <end position="167"/>
    </location>
</feature>
<feature type="transmembrane region" description="Helical" evidence="9">
    <location>
        <begin position="392"/>
        <end position="411"/>
    </location>
</feature>
<dbReference type="RefSeq" id="WP_377333226.1">
    <property type="nucleotide sequence ID" value="NZ_JBHSGB010000006.1"/>
</dbReference>
<feature type="transmembrane region" description="Helical" evidence="9">
    <location>
        <begin position="360"/>
        <end position="380"/>
    </location>
</feature>